<organism evidence="2 3">
    <name type="scientific">Crepidotus variabilis</name>
    <dbReference type="NCBI Taxonomy" id="179855"/>
    <lineage>
        <taxon>Eukaryota</taxon>
        <taxon>Fungi</taxon>
        <taxon>Dikarya</taxon>
        <taxon>Basidiomycota</taxon>
        <taxon>Agaricomycotina</taxon>
        <taxon>Agaricomycetes</taxon>
        <taxon>Agaricomycetidae</taxon>
        <taxon>Agaricales</taxon>
        <taxon>Agaricineae</taxon>
        <taxon>Crepidotaceae</taxon>
        <taxon>Crepidotus</taxon>
    </lineage>
</organism>
<evidence type="ECO:0000313" key="3">
    <source>
        <dbReference type="Proteomes" id="UP000807306"/>
    </source>
</evidence>
<keyword evidence="3" id="KW-1185">Reference proteome</keyword>
<feature type="compositionally biased region" description="Basic and acidic residues" evidence="1">
    <location>
        <begin position="219"/>
        <end position="229"/>
    </location>
</feature>
<accession>A0A9P6BC10</accession>
<dbReference type="EMBL" id="MU158229">
    <property type="protein sequence ID" value="KAF9521237.1"/>
    <property type="molecule type" value="Genomic_DNA"/>
</dbReference>
<sequence length="245" mass="26918">MTQKISPSISIHRLMVPAGGESGRQTESVQVNGWNSTMATPEKEATLNSIDGELYENGSEPPRTPSARTSDISNDRIVITISPGSEGANSSPQASEPSSSMELDFIPIVSSNESSFSPDEEEESAEENFWMGESKRLDQMAGNGVIDRADIDEGHILRNQIIHFTGGIPFESTADIRDGLNGKLSRKRQVYFSKTFGKEFEEFKKRRANALGWSPEKPTLPKDISRVEGDQEPPNDEEPDSNGNN</sequence>
<dbReference type="Proteomes" id="UP000807306">
    <property type="component" value="Unassembled WGS sequence"/>
</dbReference>
<comment type="caution">
    <text evidence="2">The sequence shown here is derived from an EMBL/GenBank/DDBJ whole genome shotgun (WGS) entry which is preliminary data.</text>
</comment>
<feature type="compositionally biased region" description="Acidic residues" evidence="1">
    <location>
        <begin position="230"/>
        <end position="245"/>
    </location>
</feature>
<protein>
    <submittedName>
        <fullName evidence="2">Uncharacterized protein</fullName>
    </submittedName>
</protein>
<dbReference type="AlphaFoldDB" id="A0A9P6BC10"/>
<evidence type="ECO:0000313" key="2">
    <source>
        <dbReference type="EMBL" id="KAF9521237.1"/>
    </source>
</evidence>
<evidence type="ECO:0000256" key="1">
    <source>
        <dbReference type="SAM" id="MobiDB-lite"/>
    </source>
</evidence>
<feature type="non-terminal residue" evidence="2">
    <location>
        <position position="245"/>
    </location>
</feature>
<feature type="region of interest" description="Disordered" evidence="1">
    <location>
        <begin position="1"/>
        <end position="75"/>
    </location>
</feature>
<proteinExistence type="predicted"/>
<name>A0A9P6BC10_9AGAR</name>
<feature type="compositionally biased region" description="Polar residues" evidence="1">
    <location>
        <begin position="23"/>
        <end position="39"/>
    </location>
</feature>
<gene>
    <name evidence="2" type="ORF">CPB83DRAFT_936177</name>
</gene>
<feature type="region of interest" description="Disordered" evidence="1">
    <location>
        <begin position="208"/>
        <end position="245"/>
    </location>
</feature>
<reference evidence="2" key="1">
    <citation type="submission" date="2020-11" db="EMBL/GenBank/DDBJ databases">
        <authorList>
            <consortium name="DOE Joint Genome Institute"/>
            <person name="Ahrendt S."/>
            <person name="Riley R."/>
            <person name="Andreopoulos W."/>
            <person name="Labutti K."/>
            <person name="Pangilinan J."/>
            <person name="Ruiz-Duenas F.J."/>
            <person name="Barrasa J.M."/>
            <person name="Sanchez-Garcia M."/>
            <person name="Camarero S."/>
            <person name="Miyauchi S."/>
            <person name="Serrano A."/>
            <person name="Linde D."/>
            <person name="Babiker R."/>
            <person name="Drula E."/>
            <person name="Ayuso-Fernandez I."/>
            <person name="Pacheco R."/>
            <person name="Padilla G."/>
            <person name="Ferreira P."/>
            <person name="Barriuso J."/>
            <person name="Kellner H."/>
            <person name="Castanera R."/>
            <person name="Alfaro M."/>
            <person name="Ramirez L."/>
            <person name="Pisabarro A.G."/>
            <person name="Kuo A."/>
            <person name="Tritt A."/>
            <person name="Lipzen A."/>
            <person name="He G."/>
            <person name="Yan M."/>
            <person name="Ng V."/>
            <person name="Cullen D."/>
            <person name="Martin F."/>
            <person name="Rosso M.-N."/>
            <person name="Henrissat B."/>
            <person name="Hibbett D."/>
            <person name="Martinez A.T."/>
            <person name="Grigoriev I.V."/>
        </authorList>
    </citation>
    <scope>NUCLEOTIDE SEQUENCE</scope>
    <source>
        <strain evidence="2">CBS 506.95</strain>
    </source>
</reference>